<evidence type="ECO:0000313" key="2">
    <source>
        <dbReference type="EMBL" id="HIX06126.1"/>
    </source>
</evidence>
<feature type="domain" description="Cyclophilin-like" evidence="1">
    <location>
        <begin position="3"/>
        <end position="113"/>
    </location>
</feature>
<dbReference type="EMBL" id="DXFW01000024">
    <property type="protein sequence ID" value="HIX06126.1"/>
    <property type="molecule type" value="Genomic_DNA"/>
</dbReference>
<gene>
    <name evidence="2" type="ORF">H9865_08520</name>
</gene>
<dbReference type="InterPro" id="IPR041183">
    <property type="entry name" value="Cyclophilin-like"/>
</dbReference>
<dbReference type="Pfam" id="PF18050">
    <property type="entry name" value="Cyclophil_like2"/>
    <property type="match status" value="1"/>
</dbReference>
<dbReference type="SUPFAM" id="SSF50891">
    <property type="entry name" value="Cyclophilin-like"/>
    <property type="match status" value="1"/>
</dbReference>
<dbReference type="AlphaFoldDB" id="A0A9D1V4S6"/>
<dbReference type="Gene3D" id="2.40.100.20">
    <property type="match status" value="1"/>
</dbReference>
<evidence type="ECO:0000313" key="3">
    <source>
        <dbReference type="Proteomes" id="UP000824193"/>
    </source>
</evidence>
<reference evidence="2" key="2">
    <citation type="submission" date="2021-04" db="EMBL/GenBank/DDBJ databases">
        <authorList>
            <person name="Gilroy R."/>
        </authorList>
    </citation>
    <scope>NUCLEOTIDE SEQUENCE</scope>
    <source>
        <strain evidence="2">2239</strain>
    </source>
</reference>
<comment type="caution">
    <text evidence="2">The sequence shown here is derived from an EMBL/GenBank/DDBJ whole genome shotgun (WGS) entry which is preliminary data.</text>
</comment>
<sequence>MYIQIGDTTLTAVLEENPSAGALAALLEEGPLTLEAENYGGFEKVGALPERLPQNDVRTAAGPGDVMLYQGSSVVLFYGSNTWSYTKLAHITDTEGLKDVLSGSETSFTLSLEPRAGGRIAVPSAAYPTRG</sequence>
<name>A0A9D1V4S6_9FIRM</name>
<dbReference type="Proteomes" id="UP000824193">
    <property type="component" value="Unassembled WGS sequence"/>
</dbReference>
<reference evidence="2" key="1">
    <citation type="journal article" date="2021" name="PeerJ">
        <title>Extensive microbial diversity within the chicken gut microbiome revealed by metagenomics and culture.</title>
        <authorList>
            <person name="Gilroy R."/>
            <person name="Ravi A."/>
            <person name="Getino M."/>
            <person name="Pursley I."/>
            <person name="Horton D.L."/>
            <person name="Alikhan N.F."/>
            <person name="Baker D."/>
            <person name="Gharbi K."/>
            <person name="Hall N."/>
            <person name="Watson M."/>
            <person name="Adriaenssens E.M."/>
            <person name="Foster-Nyarko E."/>
            <person name="Jarju S."/>
            <person name="Secka A."/>
            <person name="Antonio M."/>
            <person name="Oren A."/>
            <person name="Chaudhuri R.R."/>
            <person name="La Ragione R."/>
            <person name="Hildebrand F."/>
            <person name="Pallen M.J."/>
        </authorList>
    </citation>
    <scope>NUCLEOTIDE SEQUENCE</scope>
    <source>
        <strain evidence="2">2239</strain>
    </source>
</reference>
<dbReference type="InterPro" id="IPR029000">
    <property type="entry name" value="Cyclophilin-like_dom_sf"/>
</dbReference>
<accession>A0A9D1V4S6</accession>
<proteinExistence type="predicted"/>
<evidence type="ECO:0000259" key="1">
    <source>
        <dbReference type="Pfam" id="PF18050"/>
    </source>
</evidence>
<organism evidence="2 3">
    <name type="scientific">Candidatus Allofournierella pullicola</name>
    <dbReference type="NCBI Taxonomy" id="2838596"/>
    <lineage>
        <taxon>Bacteria</taxon>
        <taxon>Bacillati</taxon>
        <taxon>Bacillota</taxon>
        <taxon>Clostridia</taxon>
        <taxon>Eubacteriales</taxon>
        <taxon>Oscillospiraceae</taxon>
        <taxon>Allofournierella</taxon>
    </lineage>
</organism>
<protein>
    <recommendedName>
        <fullName evidence="1">Cyclophilin-like domain-containing protein</fullName>
    </recommendedName>
</protein>